<dbReference type="SUPFAM" id="SSF46785">
    <property type="entry name" value="Winged helix' DNA-binding domain"/>
    <property type="match status" value="1"/>
</dbReference>
<dbReference type="InterPro" id="IPR051011">
    <property type="entry name" value="Metal_resp_trans_reg"/>
</dbReference>
<keyword evidence="3" id="KW-0804">Transcription</keyword>
<comment type="caution">
    <text evidence="5">The sequence shown here is derived from an EMBL/GenBank/DDBJ whole genome shotgun (WGS) entry which is preliminary data.</text>
</comment>
<organism evidence="5 6">
    <name type="scientific">Neorhodopirellula lusitana</name>
    <dbReference type="NCBI Taxonomy" id="445327"/>
    <lineage>
        <taxon>Bacteria</taxon>
        <taxon>Pseudomonadati</taxon>
        <taxon>Planctomycetota</taxon>
        <taxon>Planctomycetia</taxon>
        <taxon>Pirellulales</taxon>
        <taxon>Pirellulaceae</taxon>
        <taxon>Neorhodopirellula</taxon>
    </lineage>
</organism>
<keyword evidence="1" id="KW-0805">Transcription regulation</keyword>
<evidence type="ECO:0000313" key="5">
    <source>
        <dbReference type="EMBL" id="SMP61017.1"/>
    </source>
</evidence>
<dbReference type="Proteomes" id="UP001158067">
    <property type="component" value="Unassembled WGS sequence"/>
</dbReference>
<gene>
    <name evidence="5" type="ORF">SAMN06265222_10740</name>
</gene>
<evidence type="ECO:0000256" key="3">
    <source>
        <dbReference type="ARBA" id="ARBA00023163"/>
    </source>
</evidence>
<dbReference type="PANTHER" id="PTHR43132:SF2">
    <property type="entry name" value="ARSENICAL RESISTANCE OPERON REPRESSOR ARSR-RELATED"/>
    <property type="match status" value="1"/>
</dbReference>
<sequence length="147" mass="17031">MMAVRSKRQSKRLVDVGAFVEVAECLRALEHPVRLRMVQFLLHGRYTVGDIAEDCKAPGNVASENMRLLQRFGFWAIEREARNVFCQIAVSHLADLMNCIRGRFLNADSEFNNKSDSWPSRSFFGMTYRGMATSRYCDSRSHHHWRT</sequence>
<evidence type="ECO:0000259" key="4">
    <source>
        <dbReference type="PROSITE" id="PS50987"/>
    </source>
</evidence>
<proteinExistence type="predicted"/>
<keyword evidence="2 5" id="KW-0238">DNA-binding</keyword>
<accession>A0ABY1Q6H7</accession>
<dbReference type="SMART" id="SM00418">
    <property type="entry name" value="HTH_ARSR"/>
    <property type="match status" value="1"/>
</dbReference>
<dbReference type="Gene3D" id="1.10.10.10">
    <property type="entry name" value="Winged helix-like DNA-binding domain superfamily/Winged helix DNA-binding domain"/>
    <property type="match status" value="1"/>
</dbReference>
<dbReference type="InterPro" id="IPR001845">
    <property type="entry name" value="HTH_ArsR_DNA-bd_dom"/>
</dbReference>
<dbReference type="EMBL" id="FXUG01000007">
    <property type="protein sequence ID" value="SMP61017.1"/>
    <property type="molecule type" value="Genomic_DNA"/>
</dbReference>
<protein>
    <submittedName>
        <fullName evidence="5">DNA-binding transcriptional regulator, ArsR family</fullName>
    </submittedName>
</protein>
<reference evidence="5 6" key="1">
    <citation type="submission" date="2017-05" db="EMBL/GenBank/DDBJ databases">
        <authorList>
            <person name="Varghese N."/>
            <person name="Submissions S."/>
        </authorList>
    </citation>
    <scope>NUCLEOTIDE SEQUENCE [LARGE SCALE GENOMIC DNA]</scope>
    <source>
        <strain evidence="5 6">DSM 25457</strain>
    </source>
</reference>
<feature type="domain" description="HTH arsR-type" evidence="4">
    <location>
        <begin position="14"/>
        <end position="108"/>
    </location>
</feature>
<dbReference type="CDD" id="cd00090">
    <property type="entry name" value="HTH_ARSR"/>
    <property type="match status" value="1"/>
</dbReference>
<evidence type="ECO:0000256" key="2">
    <source>
        <dbReference type="ARBA" id="ARBA00023125"/>
    </source>
</evidence>
<evidence type="ECO:0000256" key="1">
    <source>
        <dbReference type="ARBA" id="ARBA00023015"/>
    </source>
</evidence>
<keyword evidence="6" id="KW-1185">Reference proteome</keyword>
<name>A0ABY1Q6H7_9BACT</name>
<evidence type="ECO:0000313" key="6">
    <source>
        <dbReference type="Proteomes" id="UP001158067"/>
    </source>
</evidence>
<dbReference type="PANTHER" id="PTHR43132">
    <property type="entry name" value="ARSENICAL RESISTANCE OPERON REPRESSOR ARSR-RELATED"/>
    <property type="match status" value="1"/>
</dbReference>
<dbReference type="InterPro" id="IPR036390">
    <property type="entry name" value="WH_DNA-bd_sf"/>
</dbReference>
<dbReference type="InterPro" id="IPR011991">
    <property type="entry name" value="ArsR-like_HTH"/>
</dbReference>
<dbReference type="GO" id="GO:0003677">
    <property type="term" value="F:DNA binding"/>
    <property type="evidence" value="ECO:0007669"/>
    <property type="project" value="UniProtKB-KW"/>
</dbReference>
<dbReference type="PROSITE" id="PS50987">
    <property type="entry name" value="HTH_ARSR_2"/>
    <property type="match status" value="1"/>
</dbReference>
<dbReference type="InterPro" id="IPR036388">
    <property type="entry name" value="WH-like_DNA-bd_sf"/>
</dbReference>